<evidence type="ECO:0000313" key="3">
    <source>
        <dbReference type="Proteomes" id="UP000017127"/>
    </source>
</evidence>
<dbReference type="Proteomes" id="UP000017127">
    <property type="component" value="Unassembled WGS sequence"/>
</dbReference>
<feature type="region of interest" description="Disordered" evidence="1">
    <location>
        <begin position="52"/>
        <end position="71"/>
    </location>
</feature>
<accession>U7QEQ4</accession>
<evidence type="ECO:0000313" key="2">
    <source>
        <dbReference type="EMBL" id="ERT05565.1"/>
    </source>
</evidence>
<comment type="caution">
    <text evidence="2">The sequence shown here is derived from an EMBL/GenBank/DDBJ whole genome shotgun (WGS) entry which is preliminary data.</text>
</comment>
<dbReference type="AlphaFoldDB" id="U7QEQ4"/>
<evidence type="ECO:0000256" key="1">
    <source>
        <dbReference type="SAM" id="MobiDB-lite"/>
    </source>
</evidence>
<sequence>MYYDRHSDSPKEMTLLETIIQELSSAPEPLLLEVLNFLKSAKNDRLLVSESSTPRIPNRHQGEIGIGDDFNDPLPDEFWLGED</sequence>
<dbReference type="RefSeq" id="WP_023068211.1">
    <property type="nucleotide sequence ID" value="NZ_AUZM01000054.1"/>
</dbReference>
<evidence type="ECO:0008006" key="4">
    <source>
        <dbReference type="Google" id="ProtNLM"/>
    </source>
</evidence>
<gene>
    <name evidence="2" type="ORF">M595_4502</name>
</gene>
<keyword evidence="3" id="KW-1185">Reference proteome</keyword>
<dbReference type="EMBL" id="AUZM01000054">
    <property type="protein sequence ID" value="ERT05565.1"/>
    <property type="molecule type" value="Genomic_DNA"/>
</dbReference>
<organism evidence="2 3">
    <name type="scientific">Lyngbya aestuarii BL J</name>
    <dbReference type="NCBI Taxonomy" id="1348334"/>
    <lineage>
        <taxon>Bacteria</taxon>
        <taxon>Bacillati</taxon>
        <taxon>Cyanobacteriota</taxon>
        <taxon>Cyanophyceae</taxon>
        <taxon>Oscillatoriophycideae</taxon>
        <taxon>Oscillatoriales</taxon>
        <taxon>Microcoleaceae</taxon>
        <taxon>Lyngbya</taxon>
    </lineage>
</organism>
<name>U7QEQ4_9CYAN</name>
<dbReference type="PATRIC" id="fig|1348334.3.peg.4354"/>
<protein>
    <recommendedName>
        <fullName evidence="4">DUF2281 domain-containing protein</fullName>
    </recommendedName>
</protein>
<proteinExistence type="predicted"/>
<reference evidence="2 3" key="1">
    <citation type="journal article" date="2013" name="Front. Microbiol.">
        <title>Comparative genomic analyses of the cyanobacterium, Lyngbya aestuarii BL J, a powerful hydrogen producer.</title>
        <authorList>
            <person name="Kothari A."/>
            <person name="Vaughn M."/>
            <person name="Garcia-Pichel F."/>
        </authorList>
    </citation>
    <scope>NUCLEOTIDE SEQUENCE [LARGE SCALE GENOMIC DNA]</scope>
    <source>
        <strain evidence="2 3">BL J</strain>
    </source>
</reference>